<dbReference type="AlphaFoldDB" id="A0AAJ0ECA6"/>
<dbReference type="RefSeq" id="XP_060440508.1">
    <property type="nucleotide sequence ID" value="XM_060581465.1"/>
</dbReference>
<reference evidence="2" key="1">
    <citation type="submission" date="2021-06" db="EMBL/GenBank/DDBJ databases">
        <title>Comparative genomics, transcriptomics and evolutionary studies reveal genomic signatures of adaptation to plant cell wall in hemibiotrophic fungi.</title>
        <authorList>
            <consortium name="DOE Joint Genome Institute"/>
            <person name="Baroncelli R."/>
            <person name="Diaz J.F."/>
            <person name="Benocci T."/>
            <person name="Peng M."/>
            <person name="Battaglia E."/>
            <person name="Haridas S."/>
            <person name="Andreopoulos W."/>
            <person name="Labutti K."/>
            <person name="Pangilinan J."/>
            <person name="Floch G.L."/>
            <person name="Makela M.R."/>
            <person name="Henrissat B."/>
            <person name="Grigoriev I.V."/>
            <person name="Crouch J.A."/>
            <person name="De Vries R.P."/>
            <person name="Sukno S.A."/>
            <person name="Thon M.R."/>
        </authorList>
    </citation>
    <scope>NUCLEOTIDE SEQUENCE</scope>
    <source>
        <strain evidence="2">CBS 102054</strain>
    </source>
</reference>
<sequence length="168" mass="18525">MCGPRMLPTGLIPIIKLDTECWMPASCRLGAVSSSDKTLTKRMANIRRWAREKAVRSSKHGPYGLWTVDWMLLFLAPSVEQVTLPRSRERTGCLALVGWKRKAKNEREFSLTDMKKTASSPLGSNIKGVWQGEGGSSAAKDVSEHSRVHSKEGRGVYPGLISSLDPSL</sequence>
<comment type="caution">
    <text evidence="2">The sequence shown here is derived from an EMBL/GenBank/DDBJ whole genome shotgun (WGS) entry which is preliminary data.</text>
</comment>
<proteinExistence type="predicted"/>
<feature type="compositionally biased region" description="Basic and acidic residues" evidence="1">
    <location>
        <begin position="141"/>
        <end position="154"/>
    </location>
</feature>
<feature type="region of interest" description="Disordered" evidence="1">
    <location>
        <begin position="120"/>
        <end position="168"/>
    </location>
</feature>
<name>A0AAJ0ECA6_9PEZI</name>
<evidence type="ECO:0000256" key="1">
    <source>
        <dbReference type="SAM" id="MobiDB-lite"/>
    </source>
</evidence>
<evidence type="ECO:0000313" key="3">
    <source>
        <dbReference type="Proteomes" id="UP001243989"/>
    </source>
</evidence>
<evidence type="ECO:0000313" key="2">
    <source>
        <dbReference type="EMBL" id="KAK1624513.1"/>
    </source>
</evidence>
<dbReference type="EMBL" id="JAHMHQ010000024">
    <property type="protein sequence ID" value="KAK1624513.1"/>
    <property type="molecule type" value="Genomic_DNA"/>
</dbReference>
<dbReference type="GeneID" id="85466327"/>
<organism evidence="2 3">
    <name type="scientific">Colletotrichum phormii</name>
    <dbReference type="NCBI Taxonomy" id="359342"/>
    <lineage>
        <taxon>Eukaryota</taxon>
        <taxon>Fungi</taxon>
        <taxon>Dikarya</taxon>
        <taxon>Ascomycota</taxon>
        <taxon>Pezizomycotina</taxon>
        <taxon>Sordariomycetes</taxon>
        <taxon>Hypocreomycetidae</taxon>
        <taxon>Glomerellales</taxon>
        <taxon>Glomerellaceae</taxon>
        <taxon>Colletotrichum</taxon>
        <taxon>Colletotrichum acutatum species complex</taxon>
    </lineage>
</organism>
<gene>
    <name evidence="2" type="ORF">BDP81DRAFT_109989</name>
</gene>
<protein>
    <submittedName>
        <fullName evidence="2">Uncharacterized protein</fullName>
    </submittedName>
</protein>
<dbReference type="Proteomes" id="UP001243989">
    <property type="component" value="Unassembled WGS sequence"/>
</dbReference>
<keyword evidence="3" id="KW-1185">Reference proteome</keyword>
<accession>A0AAJ0ECA6</accession>